<name>A0ABY8JA49_9BRAD</name>
<dbReference type="Proteomes" id="UP001221546">
    <property type="component" value="Chromosome"/>
</dbReference>
<proteinExistence type="predicted"/>
<gene>
    <name evidence="1" type="ORF">QA636_33845</name>
</gene>
<evidence type="ECO:0000313" key="1">
    <source>
        <dbReference type="EMBL" id="WFU62437.1"/>
    </source>
</evidence>
<accession>A0ABY8JA49</accession>
<reference evidence="1 2" key="1">
    <citation type="submission" date="2023-04" db="EMBL/GenBank/DDBJ databases">
        <title>Australian commercial rhizobial inoculants.</title>
        <authorList>
            <person name="Kohlmeier M.G."/>
            <person name="O'Hara G.W."/>
            <person name="Colombi E."/>
            <person name="Ramsay J.P."/>
            <person name="Terpolilli J."/>
        </authorList>
    </citation>
    <scope>NUCLEOTIDE SEQUENCE [LARGE SCALE GENOMIC DNA]</scope>
    <source>
        <strain evidence="1 2">CB627</strain>
    </source>
</reference>
<sequence>MAEPIWIRHKAALQPGQVATLPTMNVEHSMRSISMGKRIALFGDGQGGRELAVQALLTAKLHEFDRQVYPTNVLSERIESEQNGVPSHQVVS</sequence>
<protein>
    <submittedName>
        <fullName evidence="1">Uncharacterized protein</fullName>
    </submittedName>
</protein>
<evidence type="ECO:0000313" key="2">
    <source>
        <dbReference type="Proteomes" id="UP001221546"/>
    </source>
</evidence>
<dbReference type="EMBL" id="CP121646">
    <property type="protein sequence ID" value="WFU62437.1"/>
    <property type="molecule type" value="Genomic_DNA"/>
</dbReference>
<keyword evidence="2" id="KW-1185">Reference proteome</keyword>
<organism evidence="1 2">
    <name type="scientific">Bradyrhizobium brasilense</name>
    <dbReference type="NCBI Taxonomy" id="1419277"/>
    <lineage>
        <taxon>Bacteria</taxon>
        <taxon>Pseudomonadati</taxon>
        <taxon>Pseudomonadota</taxon>
        <taxon>Alphaproteobacteria</taxon>
        <taxon>Hyphomicrobiales</taxon>
        <taxon>Nitrobacteraceae</taxon>
        <taxon>Bradyrhizobium</taxon>
    </lineage>
</organism>
<dbReference type="RefSeq" id="WP_310885117.1">
    <property type="nucleotide sequence ID" value="NZ_CP121646.1"/>
</dbReference>